<dbReference type="EMBL" id="LZRT01000036">
    <property type="protein sequence ID" value="OUM89670.1"/>
    <property type="molecule type" value="Genomic_DNA"/>
</dbReference>
<dbReference type="Proteomes" id="UP000196475">
    <property type="component" value="Unassembled WGS sequence"/>
</dbReference>
<sequence length="350" mass="40679">MAIQFRVEEEWTEFYDPTRNWEPFSRKTEVRYCPLTGDTSRILEYPLGQLNPPDYREIAEKTRQMGCPFCPENLFQVTPRYPEKIHEDGRFKRGEAVVFPNLFPYGKHSGVAIFSGRHYVPLDEFTEEMLTDGFLVAKDCLEAIHRVDPASIYTSINWNYMPMAGASIIHPHLQVVATPHPSNYQRKTLSAARQFLEHHGIHYYTTLIQEEKKRGQRWIGENEALAWVHSFAPQGQMDILGIFKEVETLAQLTEEKIRQMARDLLVIFSYLKENRFVSFNLGFFVPVIPSPGYRVHVRIIPRTTLGMIGTSEINYFKVLHNEPLSLKKPEATAQELRKLFEKREAVKCNP</sequence>
<dbReference type="InterPro" id="IPR036265">
    <property type="entry name" value="HIT-like_sf"/>
</dbReference>
<gene>
    <name evidence="1" type="ORF">BAA01_02590</name>
</gene>
<organism evidence="1 2">
    <name type="scientific">Bacillus thermozeamaize</name>
    <dbReference type="NCBI Taxonomy" id="230954"/>
    <lineage>
        <taxon>Bacteria</taxon>
        <taxon>Bacillati</taxon>
        <taxon>Bacillota</taxon>
        <taxon>Bacilli</taxon>
        <taxon>Bacillales</taxon>
        <taxon>Bacillaceae</taxon>
        <taxon>Bacillus</taxon>
    </lineage>
</organism>
<evidence type="ECO:0000313" key="2">
    <source>
        <dbReference type="Proteomes" id="UP000196475"/>
    </source>
</evidence>
<dbReference type="AlphaFoldDB" id="A0A1Y3PQQ5"/>
<evidence type="ECO:0008006" key="3">
    <source>
        <dbReference type="Google" id="ProtNLM"/>
    </source>
</evidence>
<accession>A0A1Y3PQQ5</accession>
<proteinExistence type="predicted"/>
<protein>
    <recommendedName>
        <fullName evidence="3">Galactose-1-phosphate uridylyltransferase</fullName>
    </recommendedName>
</protein>
<dbReference type="SUPFAM" id="SSF54197">
    <property type="entry name" value="HIT-like"/>
    <property type="match status" value="2"/>
</dbReference>
<name>A0A1Y3PQQ5_9BACI</name>
<comment type="caution">
    <text evidence="1">The sequence shown here is derived from an EMBL/GenBank/DDBJ whole genome shotgun (WGS) entry which is preliminary data.</text>
</comment>
<evidence type="ECO:0000313" key="1">
    <source>
        <dbReference type="EMBL" id="OUM89670.1"/>
    </source>
</evidence>
<dbReference type="Gene3D" id="3.30.428.10">
    <property type="entry name" value="HIT-like"/>
    <property type="match status" value="2"/>
</dbReference>
<reference evidence="2" key="1">
    <citation type="submission" date="2016-06" db="EMBL/GenBank/DDBJ databases">
        <authorList>
            <person name="Nascimento L."/>
            <person name="Pereira R.V."/>
            <person name="Martins L.F."/>
            <person name="Quaggio R.B."/>
            <person name="Silva A.M."/>
            <person name="Setubal J.C."/>
        </authorList>
    </citation>
    <scope>NUCLEOTIDE SEQUENCE [LARGE SCALE GENOMIC DNA]</scope>
</reference>